<evidence type="ECO:0000313" key="2">
    <source>
        <dbReference type="EMBL" id="KAF6151420.1"/>
    </source>
</evidence>
<keyword evidence="1" id="KW-0472">Membrane</keyword>
<dbReference type="Proteomes" id="UP000541444">
    <property type="component" value="Unassembled WGS sequence"/>
</dbReference>
<keyword evidence="3" id="KW-1185">Reference proteome</keyword>
<keyword evidence="1" id="KW-0812">Transmembrane</keyword>
<name>A0A7J7M9G1_9MAGN</name>
<dbReference type="AlphaFoldDB" id="A0A7J7M9G1"/>
<keyword evidence="1" id="KW-1133">Transmembrane helix</keyword>
<comment type="caution">
    <text evidence="2">The sequence shown here is derived from an EMBL/GenBank/DDBJ whole genome shotgun (WGS) entry which is preliminary data.</text>
</comment>
<gene>
    <name evidence="2" type="ORF">GIB67_020644</name>
</gene>
<feature type="transmembrane region" description="Helical" evidence="1">
    <location>
        <begin position="15"/>
        <end position="39"/>
    </location>
</feature>
<protein>
    <submittedName>
        <fullName evidence="2">Uncharacterized protein</fullName>
    </submittedName>
</protein>
<reference evidence="2 3" key="1">
    <citation type="journal article" date="2020" name="IScience">
        <title>Genome Sequencing of the Endangered Kingdonia uniflora (Circaeasteraceae, Ranunculales) Reveals Potential Mechanisms of Evolutionary Specialization.</title>
        <authorList>
            <person name="Sun Y."/>
            <person name="Deng T."/>
            <person name="Zhang A."/>
            <person name="Moore M.J."/>
            <person name="Landis J.B."/>
            <person name="Lin N."/>
            <person name="Zhang H."/>
            <person name="Zhang X."/>
            <person name="Huang J."/>
            <person name="Zhang X."/>
            <person name="Sun H."/>
            <person name="Wang H."/>
        </authorList>
    </citation>
    <scope>NUCLEOTIDE SEQUENCE [LARGE SCALE GENOMIC DNA]</scope>
    <source>
        <strain evidence="2">TB1705</strain>
        <tissue evidence="2">Leaf</tissue>
    </source>
</reference>
<organism evidence="2 3">
    <name type="scientific">Kingdonia uniflora</name>
    <dbReference type="NCBI Taxonomy" id="39325"/>
    <lineage>
        <taxon>Eukaryota</taxon>
        <taxon>Viridiplantae</taxon>
        <taxon>Streptophyta</taxon>
        <taxon>Embryophyta</taxon>
        <taxon>Tracheophyta</taxon>
        <taxon>Spermatophyta</taxon>
        <taxon>Magnoliopsida</taxon>
        <taxon>Ranunculales</taxon>
        <taxon>Circaeasteraceae</taxon>
        <taxon>Kingdonia</taxon>
    </lineage>
</organism>
<feature type="non-terminal residue" evidence="2">
    <location>
        <position position="1"/>
    </location>
</feature>
<proteinExistence type="predicted"/>
<sequence>DLKEYAPRQPTASSIYPLSNICIFYLVLEVASSYGIGVLQSVRHLSQVIVSTVRWSMWYLPRINRLVAWSFVFLL</sequence>
<evidence type="ECO:0000256" key="1">
    <source>
        <dbReference type="SAM" id="Phobius"/>
    </source>
</evidence>
<evidence type="ECO:0000313" key="3">
    <source>
        <dbReference type="Proteomes" id="UP000541444"/>
    </source>
</evidence>
<accession>A0A7J7M9G1</accession>
<dbReference type="EMBL" id="JACGCM010001692">
    <property type="protein sequence ID" value="KAF6151420.1"/>
    <property type="molecule type" value="Genomic_DNA"/>
</dbReference>
<feature type="non-terminal residue" evidence="2">
    <location>
        <position position="75"/>
    </location>
</feature>